<evidence type="ECO:0000313" key="2">
    <source>
        <dbReference type="Proteomes" id="UP000632828"/>
    </source>
</evidence>
<comment type="caution">
    <text evidence="1">The sequence shown here is derived from an EMBL/GenBank/DDBJ whole genome shotgun (WGS) entry which is preliminary data.</text>
</comment>
<dbReference type="InterPro" id="IPR036746">
    <property type="entry name" value="TT1725-like_sf"/>
</dbReference>
<gene>
    <name evidence="1" type="ORF">ICT70_01295</name>
</gene>
<dbReference type="PANTHER" id="PTHR36441">
    <property type="entry name" value="HYPOTHETICAL CYTOSOLIC PROTEIN"/>
    <property type="match status" value="1"/>
</dbReference>
<sequence length="100" mass="11206">MIVGTARFDLRLHGVQSLKQKRSVIQRLLHQLRTSCPVSVAEVGHNDLLQRSLIGACIVSTSEELIDSVLRRLETKIETSGSVEMIDSETELIHYGELLH</sequence>
<evidence type="ECO:0000313" key="1">
    <source>
        <dbReference type="EMBL" id="MBD1399300.1"/>
    </source>
</evidence>
<keyword evidence="2" id="KW-1185">Reference proteome</keyword>
<dbReference type="InterPro" id="IPR007546">
    <property type="entry name" value="DUF503"/>
</dbReference>
<name>A0A8J6UHH1_9BACT</name>
<organism evidence="1 2">
    <name type="scientific">Pelovirga terrestris</name>
    <dbReference type="NCBI Taxonomy" id="2771352"/>
    <lineage>
        <taxon>Bacteria</taxon>
        <taxon>Pseudomonadati</taxon>
        <taxon>Thermodesulfobacteriota</taxon>
        <taxon>Desulfuromonadia</taxon>
        <taxon>Geobacterales</taxon>
        <taxon>Geobacteraceae</taxon>
        <taxon>Pelovirga</taxon>
    </lineage>
</organism>
<dbReference type="Gene3D" id="3.30.70.1120">
    <property type="entry name" value="TT1725-like"/>
    <property type="match status" value="1"/>
</dbReference>
<dbReference type="RefSeq" id="WP_191153570.1">
    <property type="nucleotide sequence ID" value="NZ_JACWUN010000001.1"/>
</dbReference>
<proteinExistence type="predicted"/>
<reference evidence="1" key="1">
    <citation type="submission" date="2020-09" db="EMBL/GenBank/DDBJ databases">
        <title>Pelobacter alkaliphilus sp. nov., a novel anaerobic arsenate-reducing bacterium from terrestrial mud volcano.</title>
        <authorList>
            <person name="Khomyakova M.A."/>
            <person name="Merkel A.Y."/>
            <person name="Slobodkin A.I."/>
        </authorList>
    </citation>
    <scope>NUCLEOTIDE SEQUENCE</scope>
    <source>
        <strain evidence="1">M08fum</strain>
    </source>
</reference>
<dbReference type="PANTHER" id="PTHR36441:SF1">
    <property type="entry name" value="DUF503 DOMAIN-CONTAINING PROTEIN"/>
    <property type="match status" value="1"/>
</dbReference>
<dbReference type="Proteomes" id="UP000632828">
    <property type="component" value="Unassembled WGS sequence"/>
</dbReference>
<dbReference type="EMBL" id="JACWUN010000001">
    <property type="protein sequence ID" value="MBD1399300.1"/>
    <property type="molecule type" value="Genomic_DNA"/>
</dbReference>
<accession>A0A8J6UHH1</accession>
<dbReference type="AlphaFoldDB" id="A0A8J6UHH1"/>
<protein>
    <submittedName>
        <fullName evidence="1">DUF503 domain-containing protein</fullName>
    </submittedName>
</protein>
<dbReference type="Pfam" id="PF04456">
    <property type="entry name" value="DUF503"/>
    <property type="match status" value="1"/>
</dbReference>
<dbReference type="SUPFAM" id="SSF103007">
    <property type="entry name" value="Hypothetical protein TT1725"/>
    <property type="match status" value="1"/>
</dbReference>